<name>A0A2T0X3V0_9RHOB</name>
<dbReference type="SUPFAM" id="SSF53927">
    <property type="entry name" value="Cytidine deaminase-like"/>
    <property type="match status" value="1"/>
</dbReference>
<organism evidence="4 5">
    <name type="scientific">Hasllibacter halocynthiae</name>
    <dbReference type="NCBI Taxonomy" id="595589"/>
    <lineage>
        <taxon>Bacteria</taxon>
        <taxon>Pseudomonadati</taxon>
        <taxon>Pseudomonadota</taxon>
        <taxon>Alphaproteobacteria</taxon>
        <taxon>Rhodobacterales</taxon>
        <taxon>Roseobacteraceae</taxon>
        <taxon>Hasllibacter</taxon>
    </lineage>
</organism>
<evidence type="ECO:0000313" key="5">
    <source>
        <dbReference type="Proteomes" id="UP000238801"/>
    </source>
</evidence>
<reference evidence="4 5" key="1">
    <citation type="submission" date="2018-03" db="EMBL/GenBank/DDBJ databases">
        <title>Genomic Encyclopedia of Archaeal and Bacterial Type Strains, Phase II (KMG-II): from individual species to whole genera.</title>
        <authorList>
            <person name="Goeker M."/>
        </authorList>
    </citation>
    <scope>NUCLEOTIDE SEQUENCE [LARGE SCALE GENOMIC DNA]</scope>
    <source>
        <strain evidence="4 5">DSM 29318</strain>
    </source>
</reference>
<comment type="caution">
    <text evidence="4">The sequence shown here is derived from an EMBL/GenBank/DDBJ whole genome shotgun (WGS) entry which is preliminary data.</text>
</comment>
<keyword evidence="5" id="KW-1185">Reference proteome</keyword>
<dbReference type="Gene3D" id="3.40.140.10">
    <property type="entry name" value="Cytidine Deaminase, domain 2"/>
    <property type="match status" value="1"/>
</dbReference>
<evidence type="ECO:0000256" key="1">
    <source>
        <dbReference type="ARBA" id="ARBA00022723"/>
    </source>
</evidence>
<evidence type="ECO:0000256" key="2">
    <source>
        <dbReference type="ARBA" id="ARBA00022833"/>
    </source>
</evidence>
<dbReference type="RefSeq" id="WP_106161194.1">
    <property type="nucleotide sequence ID" value="NZ_PVTT01000002.1"/>
</dbReference>
<dbReference type="AlphaFoldDB" id="A0A2T0X3V0"/>
<dbReference type="EMBL" id="PVTT01000002">
    <property type="protein sequence ID" value="PRY93618.1"/>
    <property type="molecule type" value="Genomic_DNA"/>
</dbReference>
<gene>
    <name evidence="4" type="ORF">BCF33_2498</name>
</gene>
<dbReference type="OrthoDB" id="9795347at2"/>
<accession>A0A2T0X3V0</accession>
<sequence>MSLPPRAEAALAAARALIAERYEEGRHHVASAAATAAGVHLGVNLECTLPRATICAEPGALAAARVADPASPIEVVVAVNRRGEVIPPCGVCRELLVDYAPGCHVIVPGERLVPLRALLPEAWKEAERWGR</sequence>
<dbReference type="InterPro" id="IPR016193">
    <property type="entry name" value="Cytidine_deaminase-like"/>
</dbReference>
<dbReference type="Proteomes" id="UP000238801">
    <property type="component" value="Unassembled WGS sequence"/>
</dbReference>
<keyword evidence="2" id="KW-0862">Zinc</keyword>
<feature type="domain" description="CMP/dCMP-type deaminase" evidence="3">
    <location>
        <begin position="5"/>
        <end position="126"/>
    </location>
</feature>
<dbReference type="GO" id="GO:0016787">
    <property type="term" value="F:hydrolase activity"/>
    <property type="evidence" value="ECO:0007669"/>
    <property type="project" value="InterPro"/>
</dbReference>
<dbReference type="CDD" id="cd01283">
    <property type="entry name" value="cytidine_deaminase"/>
    <property type="match status" value="1"/>
</dbReference>
<evidence type="ECO:0000313" key="4">
    <source>
        <dbReference type="EMBL" id="PRY93618.1"/>
    </source>
</evidence>
<dbReference type="PROSITE" id="PS51747">
    <property type="entry name" value="CYT_DCMP_DEAMINASES_2"/>
    <property type="match status" value="1"/>
</dbReference>
<evidence type="ECO:0000259" key="3">
    <source>
        <dbReference type="PROSITE" id="PS51747"/>
    </source>
</evidence>
<dbReference type="InterPro" id="IPR016192">
    <property type="entry name" value="APOBEC/CMP_deaminase_Zn-bd"/>
</dbReference>
<keyword evidence="1" id="KW-0479">Metal-binding</keyword>
<dbReference type="PROSITE" id="PS00903">
    <property type="entry name" value="CYT_DCMP_DEAMINASES_1"/>
    <property type="match status" value="1"/>
</dbReference>
<proteinExistence type="predicted"/>
<dbReference type="InterPro" id="IPR002125">
    <property type="entry name" value="CMP_dCMP_dom"/>
</dbReference>
<protein>
    <submittedName>
        <fullName evidence="4">Cytidine deaminase</fullName>
    </submittedName>
</protein>
<dbReference type="GO" id="GO:0008270">
    <property type="term" value="F:zinc ion binding"/>
    <property type="evidence" value="ECO:0007669"/>
    <property type="project" value="InterPro"/>
</dbReference>